<evidence type="ECO:0000313" key="2">
    <source>
        <dbReference type="WBParaSite" id="Pan_g564.t1"/>
    </source>
</evidence>
<dbReference type="WBParaSite" id="Pan_g564.t1">
    <property type="protein sequence ID" value="Pan_g564.t1"/>
    <property type="gene ID" value="Pan_g564"/>
</dbReference>
<keyword evidence="1" id="KW-1185">Reference proteome</keyword>
<evidence type="ECO:0000313" key="1">
    <source>
        <dbReference type="Proteomes" id="UP000492821"/>
    </source>
</evidence>
<name>A0A7E4W0K7_PANRE</name>
<proteinExistence type="predicted"/>
<organism evidence="1 2">
    <name type="scientific">Panagrellus redivivus</name>
    <name type="common">Microworm</name>
    <dbReference type="NCBI Taxonomy" id="6233"/>
    <lineage>
        <taxon>Eukaryota</taxon>
        <taxon>Metazoa</taxon>
        <taxon>Ecdysozoa</taxon>
        <taxon>Nematoda</taxon>
        <taxon>Chromadorea</taxon>
        <taxon>Rhabditida</taxon>
        <taxon>Tylenchina</taxon>
        <taxon>Panagrolaimomorpha</taxon>
        <taxon>Panagrolaimoidea</taxon>
        <taxon>Panagrolaimidae</taxon>
        <taxon>Panagrellus</taxon>
    </lineage>
</organism>
<dbReference type="Proteomes" id="UP000492821">
    <property type="component" value="Unassembled WGS sequence"/>
</dbReference>
<dbReference type="AlphaFoldDB" id="A0A7E4W0K7"/>
<protein>
    <submittedName>
        <fullName evidence="2">F-box domain-containing protein</fullName>
    </submittedName>
</protein>
<accession>A0A7E4W0K7</accession>
<reference evidence="1" key="1">
    <citation type="journal article" date="2013" name="Genetics">
        <title>The draft genome and transcriptome of Panagrellus redivivus are shaped by the harsh demands of a free-living lifestyle.</title>
        <authorList>
            <person name="Srinivasan J."/>
            <person name="Dillman A.R."/>
            <person name="Macchietto M.G."/>
            <person name="Heikkinen L."/>
            <person name="Lakso M."/>
            <person name="Fracchia K.M."/>
            <person name="Antoshechkin I."/>
            <person name="Mortazavi A."/>
            <person name="Wong G."/>
            <person name="Sternberg P.W."/>
        </authorList>
    </citation>
    <scope>NUCLEOTIDE SEQUENCE [LARGE SCALE GENOMIC DNA]</scope>
    <source>
        <strain evidence="1">MT8872</strain>
    </source>
</reference>
<sequence>MLEPTDAVLIVKKLYIRYPIDVANMVFKFLYLKETCELFLVTNGLTVDLLRFFAHQMPNITKLTLDDPQHNVKISEILSMFPQLCKLEIEHSYHNWIPDFLSAHVNNVNVTTYGEDSSFEDIFNFHPEDLMKLLDRKCTIGAVLKESCMKIEEQNVQVRNYLGPAFTYFGNSVPHSCFAIRLACRCYHPDRLITCLFNYYSRALYDPDMETYVR</sequence>
<reference evidence="2" key="2">
    <citation type="submission" date="2020-10" db="UniProtKB">
        <authorList>
            <consortium name="WormBaseParasite"/>
        </authorList>
    </citation>
    <scope>IDENTIFICATION</scope>
</reference>